<dbReference type="PANTHER" id="PTHR23227:SF84">
    <property type="entry name" value="ENDONUCLEASE_EXONUCLEASE_PHOSPHATASE DOMAIN-CONTAINING PROTEIN"/>
    <property type="match status" value="1"/>
</dbReference>
<dbReference type="SUPFAM" id="SSF56219">
    <property type="entry name" value="DNase I-like"/>
    <property type="match status" value="1"/>
</dbReference>
<accession>A0AAV4EBK7</accession>
<proteinExistence type="predicted"/>
<gene>
    <name evidence="1" type="ORF">ElyMa_003466600</name>
</gene>
<dbReference type="AlphaFoldDB" id="A0AAV4EBK7"/>
<dbReference type="Proteomes" id="UP000762676">
    <property type="component" value="Unassembled WGS sequence"/>
</dbReference>
<dbReference type="PANTHER" id="PTHR23227">
    <property type="entry name" value="BUCENTAUR RELATED"/>
    <property type="match status" value="1"/>
</dbReference>
<organism evidence="1 2">
    <name type="scientific">Elysia marginata</name>
    <dbReference type="NCBI Taxonomy" id="1093978"/>
    <lineage>
        <taxon>Eukaryota</taxon>
        <taxon>Metazoa</taxon>
        <taxon>Spiralia</taxon>
        <taxon>Lophotrochozoa</taxon>
        <taxon>Mollusca</taxon>
        <taxon>Gastropoda</taxon>
        <taxon>Heterobranchia</taxon>
        <taxon>Euthyneura</taxon>
        <taxon>Panpulmonata</taxon>
        <taxon>Sacoglossa</taxon>
        <taxon>Placobranchoidea</taxon>
        <taxon>Plakobranchidae</taxon>
        <taxon>Elysia</taxon>
    </lineage>
</organism>
<evidence type="ECO:0000313" key="1">
    <source>
        <dbReference type="EMBL" id="GFR57881.1"/>
    </source>
</evidence>
<dbReference type="Gene3D" id="3.60.10.10">
    <property type="entry name" value="Endonuclease/exonuclease/phosphatase"/>
    <property type="match status" value="1"/>
</dbReference>
<dbReference type="InterPro" id="IPR036691">
    <property type="entry name" value="Endo/exonu/phosph_ase_sf"/>
</dbReference>
<keyword evidence="2" id="KW-1185">Reference proteome</keyword>
<dbReference type="InterPro" id="IPR027124">
    <property type="entry name" value="Swc5/CFDP1/2"/>
</dbReference>
<dbReference type="EMBL" id="BMAT01007116">
    <property type="protein sequence ID" value="GFR57881.1"/>
    <property type="molecule type" value="Genomic_DNA"/>
</dbReference>
<reference evidence="1 2" key="1">
    <citation type="journal article" date="2021" name="Elife">
        <title>Chloroplast acquisition without the gene transfer in kleptoplastic sea slugs, Plakobranchus ocellatus.</title>
        <authorList>
            <person name="Maeda T."/>
            <person name="Takahashi S."/>
            <person name="Yoshida T."/>
            <person name="Shimamura S."/>
            <person name="Takaki Y."/>
            <person name="Nagai Y."/>
            <person name="Toyoda A."/>
            <person name="Suzuki Y."/>
            <person name="Arimoto A."/>
            <person name="Ishii H."/>
            <person name="Satoh N."/>
            <person name="Nishiyama T."/>
            <person name="Hasebe M."/>
            <person name="Maruyama T."/>
            <person name="Minagawa J."/>
            <person name="Obokata J."/>
            <person name="Shigenobu S."/>
        </authorList>
    </citation>
    <scope>NUCLEOTIDE SEQUENCE [LARGE SCALE GENOMIC DNA]</scope>
</reference>
<name>A0AAV4EBK7_9GAST</name>
<sequence length="131" mass="15458">MATPQHFLWSHSHLQRPFPHTHYSSEVKDVFYEELEEKMRGIPLKEYLILLGDFKARVGADHRSWPNCTGHFGVSKLNQNGHRLLELCSFNNLCVTNTLFATKLHHRVPWKHPRSDHGHQLDLVFTRRKPR</sequence>
<comment type="caution">
    <text evidence="1">The sequence shown here is derived from an EMBL/GenBank/DDBJ whole genome shotgun (WGS) entry which is preliminary data.</text>
</comment>
<evidence type="ECO:0000313" key="2">
    <source>
        <dbReference type="Proteomes" id="UP000762676"/>
    </source>
</evidence>
<protein>
    <submittedName>
        <fullName evidence="1">Craniofacial development protein 2</fullName>
    </submittedName>
</protein>